<accession>A0AAW0Z7S9</accession>
<evidence type="ECO:0000256" key="1">
    <source>
        <dbReference type="SAM" id="MobiDB-lite"/>
    </source>
</evidence>
<comment type="caution">
    <text evidence="2">The sequence shown here is derived from an EMBL/GenBank/DDBJ whole genome shotgun (WGS) entry which is preliminary data.</text>
</comment>
<dbReference type="Proteomes" id="UP001432146">
    <property type="component" value="Unassembled WGS sequence"/>
</dbReference>
<reference evidence="2 3" key="1">
    <citation type="submission" date="2024-05" db="EMBL/GenBank/DDBJ databases">
        <title>The nuclear and mitochondrial genome assemblies of Tetragonisca angustula (Apidae: Meliponini), a tiny yet remarkable pollinator in the Neotropics.</title>
        <authorList>
            <person name="Ferrari R."/>
            <person name="Ricardo P.C."/>
            <person name="Dias F.C."/>
            <person name="Araujo N.S."/>
            <person name="Soares D.O."/>
            <person name="Zhou Q.-S."/>
            <person name="Zhu C.-D."/>
            <person name="Coutinho L."/>
            <person name="Airas M.C."/>
            <person name="Batista T.M."/>
        </authorList>
    </citation>
    <scope>NUCLEOTIDE SEQUENCE [LARGE SCALE GENOMIC DNA]</scope>
    <source>
        <strain evidence="2">ASF017062</strain>
        <tissue evidence="2">Abdomen</tissue>
    </source>
</reference>
<sequence length="107" mass="12079">MSSLPAKPPDSRQEHQDNETQEGYPGQTEESDQEEPHSYEGPKGPYTTSRCKSLGQGSRYPCPDHIRVEHRACNSVRAISSPGSPELNRWHTGFSREQTPTPHRSDY</sequence>
<feature type="region of interest" description="Disordered" evidence="1">
    <location>
        <begin position="77"/>
        <end position="107"/>
    </location>
</feature>
<feature type="compositionally biased region" description="Polar residues" evidence="1">
    <location>
        <begin position="95"/>
        <end position="107"/>
    </location>
</feature>
<feature type="compositionally biased region" description="Basic and acidic residues" evidence="1">
    <location>
        <begin position="9"/>
        <end position="18"/>
    </location>
</feature>
<dbReference type="EMBL" id="JAWNGG020000479">
    <property type="protein sequence ID" value="KAK9293437.1"/>
    <property type="molecule type" value="Genomic_DNA"/>
</dbReference>
<protein>
    <submittedName>
        <fullName evidence="2">Uncharacterized protein</fullName>
    </submittedName>
</protein>
<name>A0AAW0Z7S9_9HYME</name>
<gene>
    <name evidence="2" type="ORF">QLX08_011623</name>
</gene>
<dbReference type="AlphaFoldDB" id="A0AAW0Z7S9"/>
<feature type="region of interest" description="Disordered" evidence="1">
    <location>
        <begin position="1"/>
        <end position="63"/>
    </location>
</feature>
<evidence type="ECO:0000313" key="3">
    <source>
        <dbReference type="Proteomes" id="UP001432146"/>
    </source>
</evidence>
<keyword evidence="3" id="KW-1185">Reference proteome</keyword>
<organism evidence="2 3">
    <name type="scientific">Tetragonisca angustula</name>
    <dbReference type="NCBI Taxonomy" id="166442"/>
    <lineage>
        <taxon>Eukaryota</taxon>
        <taxon>Metazoa</taxon>
        <taxon>Ecdysozoa</taxon>
        <taxon>Arthropoda</taxon>
        <taxon>Hexapoda</taxon>
        <taxon>Insecta</taxon>
        <taxon>Pterygota</taxon>
        <taxon>Neoptera</taxon>
        <taxon>Endopterygota</taxon>
        <taxon>Hymenoptera</taxon>
        <taxon>Apocrita</taxon>
        <taxon>Aculeata</taxon>
        <taxon>Apoidea</taxon>
        <taxon>Anthophila</taxon>
        <taxon>Apidae</taxon>
        <taxon>Tetragonisca</taxon>
    </lineage>
</organism>
<proteinExistence type="predicted"/>
<evidence type="ECO:0000313" key="2">
    <source>
        <dbReference type="EMBL" id="KAK9293437.1"/>
    </source>
</evidence>